<organism evidence="5 6">
    <name type="scientific">Ruthenibacterium intestinale</name>
    <dbReference type="NCBI Taxonomy" id="3133163"/>
    <lineage>
        <taxon>Bacteria</taxon>
        <taxon>Bacillati</taxon>
        <taxon>Bacillota</taxon>
        <taxon>Clostridia</taxon>
        <taxon>Eubacteriales</taxon>
        <taxon>Oscillospiraceae</taxon>
        <taxon>Ruthenibacterium</taxon>
    </lineage>
</organism>
<name>A0ABV1GGM0_9FIRM</name>
<dbReference type="CDD" id="cd01392">
    <property type="entry name" value="HTH_LacI"/>
    <property type="match status" value="1"/>
</dbReference>
<evidence type="ECO:0000259" key="4">
    <source>
        <dbReference type="PROSITE" id="PS50932"/>
    </source>
</evidence>
<dbReference type="InterPro" id="IPR000843">
    <property type="entry name" value="HTH_LacI"/>
</dbReference>
<dbReference type="Gene3D" id="1.10.260.40">
    <property type="entry name" value="lambda repressor-like DNA-binding domains"/>
    <property type="match status" value="1"/>
</dbReference>
<dbReference type="SUPFAM" id="SSF47413">
    <property type="entry name" value="lambda repressor-like DNA-binding domains"/>
    <property type="match status" value="1"/>
</dbReference>
<dbReference type="CDD" id="cd06267">
    <property type="entry name" value="PBP1_LacI_sugar_binding-like"/>
    <property type="match status" value="1"/>
</dbReference>
<dbReference type="SUPFAM" id="SSF53822">
    <property type="entry name" value="Periplasmic binding protein-like I"/>
    <property type="match status" value="1"/>
</dbReference>
<dbReference type="InterPro" id="IPR010982">
    <property type="entry name" value="Lambda_DNA-bd_dom_sf"/>
</dbReference>
<feature type="domain" description="HTH lacI-type" evidence="4">
    <location>
        <begin position="4"/>
        <end position="58"/>
    </location>
</feature>
<dbReference type="Pfam" id="PF00356">
    <property type="entry name" value="LacI"/>
    <property type="match status" value="1"/>
</dbReference>
<dbReference type="PROSITE" id="PS50932">
    <property type="entry name" value="HTH_LACI_2"/>
    <property type="match status" value="1"/>
</dbReference>
<keyword evidence="6" id="KW-1185">Reference proteome</keyword>
<protein>
    <submittedName>
        <fullName evidence="5">LacI family DNA-binding transcriptional regulator</fullName>
    </submittedName>
</protein>
<evidence type="ECO:0000313" key="6">
    <source>
        <dbReference type="Proteomes" id="UP001477672"/>
    </source>
</evidence>
<evidence type="ECO:0000256" key="2">
    <source>
        <dbReference type="ARBA" id="ARBA00023125"/>
    </source>
</evidence>
<dbReference type="GO" id="GO:0003677">
    <property type="term" value="F:DNA binding"/>
    <property type="evidence" value="ECO:0007669"/>
    <property type="project" value="UniProtKB-KW"/>
</dbReference>
<accession>A0ABV1GGM0</accession>
<gene>
    <name evidence="5" type="ORF">WMO24_10345</name>
</gene>
<dbReference type="InterPro" id="IPR028082">
    <property type="entry name" value="Peripla_BP_I"/>
</dbReference>
<dbReference type="EMBL" id="JBBMFA010000096">
    <property type="protein sequence ID" value="MEQ2520823.1"/>
    <property type="molecule type" value="Genomic_DNA"/>
</dbReference>
<keyword evidence="1" id="KW-0805">Transcription regulation</keyword>
<dbReference type="PANTHER" id="PTHR30146:SF109">
    <property type="entry name" value="HTH-TYPE TRANSCRIPTIONAL REGULATOR GALS"/>
    <property type="match status" value="1"/>
</dbReference>
<evidence type="ECO:0000256" key="1">
    <source>
        <dbReference type="ARBA" id="ARBA00023015"/>
    </source>
</evidence>
<dbReference type="PANTHER" id="PTHR30146">
    <property type="entry name" value="LACI-RELATED TRANSCRIPTIONAL REPRESSOR"/>
    <property type="match status" value="1"/>
</dbReference>
<keyword evidence="2 5" id="KW-0238">DNA-binding</keyword>
<dbReference type="Gene3D" id="3.40.50.2300">
    <property type="match status" value="2"/>
</dbReference>
<comment type="caution">
    <text evidence="5">The sequence shown here is derived from an EMBL/GenBank/DDBJ whole genome shotgun (WGS) entry which is preliminary data.</text>
</comment>
<dbReference type="Pfam" id="PF13377">
    <property type="entry name" value="Peripla_BP_3"/>
    <property type="match status" value="1"/>
</dbReference>
<dbReference type="InterPro" id="IPR046335">
    <property type="entry name" value="LacI/GalR-like_sensor"/>
</dbReference>
<dbReference type="Proteomes" id="UP001477672">
    <property type="component" value="Unassembled WGS sequence"/>
</dbReference>
<dbReference type="SMART" id="SM00354">
    <property type="entry name" value="HTH_LACI"/>
    <property type="match status" value="1"/>
</dbReference>
<evidence type="ECO:0000256" key="3">
    <source>
        <dbReference type="ARBA" id="ARBA00023163"/>
    </source>
</evidence>
<dbReference type="RefSeq" id="WP_349216369.1">
    <property type="nucleotide sequence ID" value="NZ_JBBMFA010000096.1"/>
</dbReference>
<sequence>MSNFSIYDVSQKSGVSTATVSRVLNNSPRVSQKTREKVLQVMREMDYVPNAYAQGLIKNKTKTIGILYPDVANTYVTRTVFFVEKILKANHYFSLLSCTGYSFEEKKLRLKMMLGQKVDGVVLLSSSYTEADSEHNRYIVECAKKIPVICVNGHVEGPNIYNILCDDLDATYRAAKGLIRSQERGRIIYLYSRDTYSNKLKIQGFLKAMLENNIPVWADSIQMCGGDVEGALDRMFQDPNAKPIGAIMASGDTIAMKALKYMEKRKISVPEQVQIIGYNNVEWGQYTTPTLTSVDAQIEQISSTAVKTLLDVLNGREASQLTMYPGSIIKRESTRESFNVEEPNVI</sequence>
<proteinExistence type="predicted"/>
<keyword evidence="3" id="KW-0804">Transcription</keyword>
<evidence type="ECO:0000313" key="5">
    <source>
        <dbReference type="EMBL" id="MEQ2520823.1"/>
    </source>
</evidence>
<reference evidence="5 6" key="1">
    <citation type="submission" date="2024-03" db="EMBL/GenBank/DDBJ databases">
        <title>Human intestinal bacterial collection.</title>
        <authorList>
            <person name="Pauvert C."/>
            <person name="Hitch T.C.A."/>
            <person name="Clavel T."/>
        </authorList>
    </citation>
    <scope>NUCLEOTIDE SEQUENCE [LARGE SCALE GENOMIC DNA]</scope>
    <source>
        <strain evidence="5 6">CLA-JM-H11</strain>
    </source>
</reference>